<dbReference type="OrthoDB" id="9815825at2"/>
<name>A0A563EQZ7_9PSEU</name>
<evidence type="ECO:0000259" key="3">
    <source>
        <dbReference type="Pfam" id="PF01408"/>
    </source>
</evidence>
<dbReference type="GO" id="GO:0000166">
    <property type="term" value="F:nucleotide binding"/>
    <property type="evidence" value="ECO:0007669"/>
    <property type="project" value="InterPro"/>
</dbReference>
<protein>
    <submittedName>
        <fullName evidence="5">Gfo/Idh/MocA family oxidoreductase</fullName>
    </submittedName>
</protein>
<dbReference type="Gene3D" id="3.30.360.10">
    <property type="entry name" value="Dihydrodipicolinate Reductase, domain 2"/>
    <property type="match status" value="1"/>
</dbReference>
<evidence type="ECO:0000256" key="2">
    <source>
        <dbReference type="ARBA" id="ARBA00023002"/>
    </source>
</evidence>
<organism evidence="5 6">
    <name type="scientific">Lentzea tibetensis</name>
    <dbReference type="NCBI Taxonomy" id="2591470"/>
    <lineage>
        <taxon>Bacteria</taxon>
        <taxon>Bacillati</taxon>
        <taxon>Actinomycetota</taxon>
        <taxon>Actinomycetes</taxon>
        <taxon>Pseudonocardiales</taxon>
        <taxon>Pseudonocardiaceae</taxon>
        <taxon>Lentzea</taxon>
    </lineage>
</organism>
<reference evidence="5 6" key="1">
    <citation type="submission" date="2019-07" db="EMBL/GenBank/DDBJ databases">
        <title>Lentzea xizangensis sp. nov., isolated from Qinghai-Tibetan Plateau Soils.</title>
        <authorList>
            <person name="Huang J."/>
        </authorList>
    </citation>
    <scope>NUCLEOTIDE SEQUENCE [LARGE SCALE GENOMIC DNA]</scope>
    <source>
        <strain evidence="5 6">FXJ1.1311</strain>
    </source>
</reference>
<proteinExistence type="inferred from homology"/>
<comment type="similarity">
    <text evidence="1">Belongs to the Gfo/Idh/MocA family.</text>
</comment>
<dbReference type="InterPro" id="IPR050984">
    <property type="entry name" value="Gfo/Idh/MocA_domain"/>
</dbReference>
<keyword evidence="2" id="KW-0560">Oxidoreductase</keyword>
<dbReference type="Gene3D" id="3.40.50.720">
    <property type="entry name" value="NAD(P)-binding Rossmann-like Domain"/>
    <property type="match status" value="1"/>
</dbReference>
<dbReference type="GO" id="GO:0016491">
    <property type="term" value="F:oxidoreductase activity"/>
    <property type="evidence" value="ECO:0007669"/>
    <property type="project" value="UniProtKB-KW"/>
</dbReference>
<evidence type="ECO:0000313" key="6">
    <source>
        <dbReference type="Proteomes" id="UP000316639"/>
    </source>
</evidence>
<dbReference type="EMBL" id="VOBR01000014">
    <property type="protein sequence ID" value="TWP50057.1"/>
    <property type="molecule type" value="Genomic_DNA"/>
</dbReference>
<feature type="domain" description="GFO/IDH/MocA-like oxidoreductase" evidence="4">
    <location>
        <begin position="134"/>
        <end position="248"/>
    </location>
</feature>
<dbReference type="Pfam" id="PF22725">
    <property type="entry name" value="GFO_IDH_MocA_C3"/>
    <property type="match status" value="1"/>
</dbReference>
<dbReference type="Pfam" id="PF01408">
    <property type="entry name" value="GFO_IDH_MocA"/>
    <property type="match status" value="1"/>
</dbReference>
<comment type="caution">
    <text evidence="5">The sequence shown here is derived from an EMBL/GenBank/DDBJ whole genome shotgun (WGS) entry which is preliminary data.</text>
</comment>
<dbReference type="InterPro" id="IPR000683">
    <property type="entry name" value="Gfo/Idh/MocA-like_OxRdtase_N"/>
</dbReference>
<dbReference type="InterPro" id="IPR036291">
    <property type="entry name" value="NAD(P)-bd_dom_sf"/>
</dbReference>
<evidence type="ECO:0000259" key="4">
    <source>
        <dbReference type="Pfam" id="PF22725"/>
    </source>
</evidence>
<gene>
    <name evidence="5" type="ORF">FKR81_22815</name>
</gene>
<feature type="domain" description="Gfo/Idh/MocA-like oxidoreductase N-terminal" evidence="3">
    <location>
        <begin position="6"/>
        <end position="122"/>
    </location>
</feature>
<evidence type="ECO:0000313" key="5">
    <source>
        <dbReference type="EMBL" id="TWP50057.1"/>
    </source>
</evidence>
<dbReference type="AlphaFoldDB" id="A0A563EQZ7"/>
<dbReference type="SUPFAM" id="SSF51735">
    <property type="entry name" value="NAD(P)-binding Rossmann-fold domains"/>
    <property type="match status" value="1"/>
</dbReference>
<dbReference type="PANTHER" id="PTHR22604:SF105">
    <property type="entry name" value="TRANS-1,2-DIHYDROBENZENE-1,2-DIOL DEHYDROGENASE"/>
    <property type="match status" value="1"/>
</dbReference>
<accession>A0A563EQZ7</accession>
<dbReference type="InterPro" id="IPR055170">
    <property type="entry name" value="GFO_IDH_MocA-like_dom"/>
</dbReference>
<dbReference type="PANTHER" id="PTHR22604">
    <property type="entry name" value="OXIDOREDUCTASES"/>
    <property type="match status" value="1"/>
</dbReference>
<keyword evidence="6" id="KW-1185">Reference proteome</keyword>
<dbReference type="Proteomes" id="UP000316639">
    <property type="component" value="Unassembled WGS sequence"/>
</dbReference>
<sequence>MLPYVLNWGVVATGGIADVVTADMRKVPGVNVLAVSSRQLARAREFAAKHGVERAYGDYRELLADPDVHVVYVATPHGQHHEVAKAALEAGKHVLCEKAITLTVAQAEDLVATARARNLFLMEAMWTRFNPLIRDVRALAANDAIGEVRTIRADFGFQHDFDAQDRLWAKEAGGGALLDLGIYPVALAHALLGEPESVTAVGALAPTDVDADAGVLLSYPHGAHALLSCSLVATYETKAEIVGTAGRIQIADPFYNPTRIVVNGVEHTCADGGYTHQIREVVERVTAGDTESPEMTLDDTLAVMRTLEAALHQIGVDYTTVA</sequence>
<dbReference type="SUPFAM" id="SSF55347">
    <property type="entry name" value="Glyceraldehyde-3-phosphate dehydrogenase-like, C-terminal domain"/>
    <property type="match status" value="1"/>
</dbReference>
<evidence type="ECO:0000256" key="1">
    <source>
        <dbReference type="ARBA" id="ARBA00010928"/>
    </source>
</evidence>